<dbReference type="RefSeq" id="WP_183594259.1">
    <property type="nucleotide sequence ID" value="NZ_JACHWR010000003.1"/>
</dbReference>
<feature type="transmembrane region" description="Helical" evidence="2">
    <location>
        <begin position="52"/>
        <end position="71"/>
    </location>
</feature>
<feature type="transmembrane region" description="Helical" evidence="2">
    <location>
        <begin position="128"/>
        <end position="150"/>
    </location>
</feature>
<gene>
    <name evidence="4" type="ORF">FHU40_004219</name>
</gene>
<keyword evidence="4" id="KW-0808">Transferase</keyword>
<evidence type="ECO:0000256" key="1">
    <source>
        <dbReference type="ARBA" id="ARBA00005801"/>
    </source>
</evidence>
<evidence type="ECO:0000256" key="2">
    <source>
        <dbReference type="SAM" id="Phobius"/>
    </source>
</evidence>
<dbReference type="GO" id="GO:0006465">
    <property type="term" value="P:signal peptide processing"/>
    <property type="evidence" value="ECO:0007669"/>
    <property type="project" value="TreeGrafter"/>
</dbReference>
<dbReference type="EC" id="3.4.23.43" evidence="4"/>
<dbReference type="Gene3D" id="1.20.120.1220">
    <property type="match status" value="1"/>
</dbReference>
<feature type="transmembrane region" description="Helical" evidence="2">
    <location>
        <begin position="104"/>
        <end position="122"/>
    </location>
</feature>
<dbReference type="GO" id="GO:0032259">
    <property type="term" value="P:methylation"/>
    <property type="evidence" value="ECO:0007669"/>
    <property type="project" value="UniProtKB-KW"/>
</dbReference>
<dbReference type="Pfam" id="PF01478">
    <property type="entry name" value="Peptidase_A24"/>
    <property type="match status" value="1"/>
</dbReference>
<feature type="transmembrane region" description="Helical" evidence="2">
    <location>
        <begin position="180"/>
        <end position="198"/>
    </location>
</feature>
<organism evidence="4 5">
    <name type="scientific">Nocardioides soli</name>
    <dbReference type="NCBI Taxonomy" id="1036020"/>
    <lineage>
        <taxon>Bacteria</taxon>
        <taxon>Bacillati</taxon>
        <taxon>Actinomycetota</taxon>
        <taxon>Actinomycetes</taxon>
        <taxon>Propionibacteriales</taxon>
        <taxon>Nocardioidaceae</taxon>
        <taxon>Nocardioides</taxon>
    </lineage>
</organism>
<feature type="transmembrane region" description="Helical" evidence="2">
    <location>
        <begin position="6"/>
        <end position="26"/>
    </location>
</feature>
<comment type="similarity">
    <text evidence="1">Belongs to the peptidase A24 family.</text>
</comment>
<dbReference type="EMBL" id="JACHWR010000003">
    <property type="protein sequence ID" value="MBB3044382.1"/>
    <property type="molecule type" value="Genomic_DNA"/>
</dbReference>
<proteinExistence type="inferred from homology"/>
<dbReference type="AlphaFoldDB" id="A0A7W4W002"/>
<reference evidence="4 5" key="1">
    <citation type="submission" date="2020-08" db="EMBL/GenBank/DDBJ databases">
        <title>Sequencing the genomes of 1000 actinobacteria strains.</title>
        <authorList>
            <person name="Klenk H.-P."/>
        </authorList>
    </citation>
    <scope>NUCLEOTIDE SEQUENCE [LARGE SCALE GENOMIC DNA]</scope>
    <source>
        <strain evidence="4 5">DSM 105498</strain>
    </source>
</reference>
<evidence type="ECO:0000313" key="4">
    <source>
        <dbReference type="EMBL" id="MBB3044382.1"/>
    </source>
</evidence>
<evidence type="ECO:0000259" key="3">
    <source>
        <dbReference type="Pfam" id="PF01478"/>
    </source>
</evidence>
<keyword evidence="4" id="KW-0489">Methyltransferase</keyword>
<keyword evidence="5" id="KW-1185">Reference proteome</keyword>
<feature type="transmembrane region" description="Helical" evidence="2">
    <location>
        <begin position="210"/>
        <end position="230"/>
    </location>
</feature>
<keyword evidence="2" id="KW-1133">Transmembrane helix</keyword>
<dbReference type="InterPro" id="IPR000045">
    <property type="entry name" value="Prepilin_IV_endopep_pep"/>
</dbReference>
<protein>
    <submittedName>
        <fullName evidence="4">Leader peptidase (Prepilin peptidase)/N-methyltransferase</fullName>
        <ecNumber evidence="4">2.1.1.-</ecNumber>
        <ecNumber evidence="4">3.4.23.43</ecNumber>
    </submittedName>
</protein>
<dbReference type="PANTHER" id="PTHR30487:SF0">
    <property type="entry name" value="PREPILIN LEADER PEPTIDASE_N-METHYLTRANSFERASE-RELATED"/>
    <property type="match status" value="1"/>
</dbReference>
<dbReference type="EC" id="2.1.1.-" evidence="4"/>
<dbReference type="GO" id="GO:0008168">
    <property type="term" value="F:methyltransferase activity"/>
    <property type="evidence" value="ECO:0007669"/>
    <property type="project" value="UniProtKB-KW"/>
</dbReference>
<dbReference type="GO" id="GO:0004190">
    <property type="term" value="F:aspartic-type endopeptidase activity"/>
    <property type="evidence" value="ECO:0007669"/>
    <property type="project" value="UniProtKB-EC"/>
</dbReference>
<keyword evidence="4" id="KW-0378">Hydrolase</keyword>
<accession>A0A7W4W002</accession>
<comment type="caution">
    <text evidence="4">The sequence shown here is derived from an EMBL/GenBank/DDBJ whole genome shotgun (WGS) entry which is preliminary data.</text>
</comment>
<dbReference type="Proteomes" id="UP000589626">
    <property type="component" value="Unassembled WGS sequence"/>
</dbReference>
<keyword evidence="2" id="KW-0472">Membrane</keyword>
<dbReference type="GO" id="GO:0005886">
    <property type="term" value="C:plasma membrane"/>
    <property type="evidence" value="ECO:0007669"/>
    <property type="project" value="TreeGrafter"/>
</dbReference>
<feature type="domain" description="Prepilin type IV endopeptidase peptidase" evidence="3">
    <location>
        <begin position="84"/>
        <end position="192"/>
    </location>
</feature>
<evidence type="ECO:0000313" key="5">
    <source>
        <dbReference type="Proteomes" id="UP000589626"/>
    </source>
</evidence>
<dbReference type="InterPro" id="IPR050882">
    <property type="entry name" value="Prepilin_peptidase/N-MTase"/>
</dbReference>
<dbReference type="PANTHER" id="PTHR30487">
    <property type="entry name" value="TYPE 4 PREPILIN-LIKE PROTEINS LEADER PEPTIDE-PROCESSING ENZYME"/>
    <property type="match status" value="1"/>
</dbReference>
<name>A0A7W4W002_9ACTN</name>
<sequence>MNTDVVAAALGAVVCGVAGLGVPALISRIPEPASAAPDDPPRYTPVAARPGLAWRAALVSAAAGGLVGASLGLVWPLLYLLPLVPVAVALGVVDLHTHLLPTRVIWPTLGATALLAVVAALLDGDGDALVRAAVGGLVVFVCFHALWWVYPGGMGYGDVRLSALVGFALGYLGWAELVVGVYGAFLVFALLGVARALVRRDRGALRTPLPFGPFLLVGALGGVTLGDPVWSHLVGG</sequence>
<keyword evidence="2" id="KW-0812">Transmembrane</keyword>